<dbReference type="EMBL" id="PDYG01000001">
    <property type="protein sequence ID" value="PHU38893.1"/>
    <property type="molecule type" value="Genomic_DNA"/>
</dbReference>
<sequence length="337" mass="38447">MRVFDFKSFYSIYKEALIDDNQTTAVASLFAPILSLRFFPANIKDKEDNTPLVIDSRKASEWAVDPKRSVRGDVAKFAQTAKAEGSIISHFENVIVPNELDDNELDQMIENMLDYAIDSQLNKTQKDKLSELVENQEPGEFLARSFIFSLSPNKGKKAKVKTEESSRAVEEFHGIVLDKRKKPQAVVPEKVDEVEAQLEYVKALLGVYEEATGDEYISPDDVKDTVYEEHFHQQRKSYYQAEAIHRAVRDSETEDDEDFEVLKDEINDGIYYVSHRKYPRGIDKADAVLEKAGDLPISHNTDKNMLGWVGPCEKQGVCHMLVNDRKLSWIEGNSDEK</sequence>
<evidence type="ECO:0000313" key="3">
    <source>
        <dbReference type="Proteomes" id="UP000224563"/>
    </source>
</evidence>
<reference evidence="2 3" key="1">
    <citation type="submission" date="2017-10" db="EMBL/GenBank/DDBJ databases">
        <title>Resolving the taxonomy of Roseburia spp., Eubacterium rectale and Agathobacter spp. through phylogenomic analysis.</title>
        <authorList>
            <person name="Sheridan P.O."/>
            <person name="Walker A.W."/>
            <person name="Duncan S.H."/>
            <person name="Scott K.P."/>
            <person name="Toole P.W.O."/>
            <person name="Luis P."/>
            <person name="Flint H.J."/>
        </authorList>
    </citation>
    <scope>NUCLEOTIDE SEQUENCE [LARGE SCALE GENOMIC DNA]</scope>
    <source>
        <strain evidence="2 3">JK623</strain>
    </source>
</reference>
<protein>
    <recommendedName>
        <fullName evidence="1">ABC-three component systems C-terminal domain-containing protein</fullName>
    </recommendedName>
</protein>
<keyword evidence="3" id="KW-1185">Reference proteome</keyword>
<dbReference type="RefSeq" id="WP_099385158.1">
    <property type="nucleotide sequence ID" value="NZ_JANSWH010000050.1"/>
</dbReference>
<organism evidence="2 3">
    <name type="scientific">Agathobacter ruminis</name>
    <dbReference type="NCBI Taxonomy" id="1712665"/>
    <lineage>
        <taxon>Bacteria</taxon>
        <taxon>Bacillati</taxon>
        <taxon>Bacillota</taxon>
        <taxon>Clostridia</taxon>
        <taxon>Lachnospirales</taxon>
        <taxon>Lachnospiraceae</taxon>
        <taxon>Agathobacter</taxon>
    </lineage>
</organism>
<dbReference type="InterPro" id="IPR046914">
    <property type="entry name" value="ABC-3C_CTD6"/>
</dbReference>
<dbReference type="Pfam" id="PF20282">
    <property type="entry name" value="CTD6"/>
    <property type="match status" value="1"/>
</dbReference>
<feature type="domain" description="ABC-three component systems C-terminal" evidence="1">
    <location>
        <begin position="199"/>
        <end position="329"/>
    </location>
</feature>
<dbReference type="AlphaFoldDB" id="A0A2G3E724"/>
<accession>A0A2G3E724</accession>
<dbReference type="Proteomes" id="UP000224563">
    <property type="component" value="Unassembled WGS sequence"/>
</dbReference>
<gene>
    <name evidence="2" type="ORF">CSX02_00120</name>
</gene>
<reference evidence="2 3" key="2">
    <citation type="submission" date="2017-10" db="EMBL/GenBank/DDBJ databases">
        <authorList>
            <person name="Banno H."/>
            <person name="Chua N.-H."/>
        </authorList>
    </citation>
    <scope>NUCLEOTIDE SEQUENCE [LARGE SCALE GENOMIC DNA]</scope>
    <source>
        <strain evidence="2 3">JK623</strain>
    </source>
</reference>
<comment type="caution">
    <text evidence="2">The sequence shown here is derived from an EMBL/GenBank/DDBJ whole genome shotgun (WGS) entry which is preliminary data.</text>
</comment>
<name>A0A2G3E724_9FIRM</name>
<evidence type="ECO:0000259" key="1">
    <source>
        <dbReference type="Pfam" id="PF20282"/>
    </source>
</evidence>
<evidence type="ECO:0000313" key="2">
    <source>
        <dbReference type="EMBL" id="PHU38893.1"/>
    </source>
</evidence>
<proteinExistence type="predicted"/>